<accession>A0A177TZ39</accession>
<dbReference type="AlphaFoldDB" id="A0A177TZ39"/>
<reference evidence="1" key="2">
    <citation type="journal article" date="2019" name="IMA Fungus">
        <title>Genome sequencing and comparison of five Tilletia species to identify candidate genes for the detection of regulated species infecting wheat.</title>
        <authorList>
            <person name="Nguyen H.D.T."/>
            <person name="Sultana T."/>
            <person name="Kesanakurti P."/>
            <person name="Hambleton S."/>
        </authorList>
    </citation>
    <scope>NUCLEOTIDE SEQUENCE</scope>
    <source>
        <strain evidence="1">DAOMC 238032</strain>
    </source>
</reference>
<evidence type="ECO:0000313" key="1">
    <source>
        <dbReference type="EMBL" id="KAE8261860.1"/>
    </source>
</evidence>
<protein>
    <submittedName>
        <fullName evidence="1">Uncharacterized protein</fullName>
    </submittedName>
</protein>
<dbReference type="Proteomes" id="UP000077671">
    <property type="component" value="Unassembled WGS sequence"/>
</dbReference>
<sequence>MPFLPDCGSAIRYSQRPRRTISSSSTGVFQYSSRGVRNARKHYQRLMTELREAGYPNWVNRPQATEDLRRIRQMLIDARQSQEAMRATFQEIMREEQRLAAIGNANP</sequence>
<dbReference type="EMBL" id="LWDD02000310">
    <property type="protein sequence ID" value="KAE8261860.1"/>
    <property type="molecule type" value="Genomic_DNA"/>
</dbReference>
<comment type="caution">
    <text evidence="1">The sequence shown here is derived from an EMBL/GenBank/DDBJ whole genome shotgun (WGS) entry which is preliminary data.</text>
</comment>
<organism evidence="1 2">
    <name type="scientific">Tilletia caries</name>
    <name type="common">wheat bunt fungus</name>
    <dbReference type="NCBI Taxonomy" id="13290"/>
    <lineage>
        <taxon>Eukaryota</taxon>
        <taxon>Fungi</taxon>
        <taxon>Dikarya</taxon>
        <taxon>Basidiomycota</taxon>
        <taxon>Ustilaginomycotina</taxon>
        <taxon>Exobasidiomycetes</taxon>
        <taxon>Tilletiales</taxon>
        <taxon>Tilletiaceae</taxon>
        <taxon>Tilletia</taxon>
    </lineage>
</organism>
<proteinExistence type="predicted"/>
<reference evidence="1" key="1">
    <citation type="submission" date="2016-04" db="EMBL/GenBank/DDBJ databases">
        <authorList>
            <person name="Nguyen H.D."/>
            <person name="Kesanakurti P."/>
            <person name="Cullis J."/>
            <person name="Levesque C.A."/>
            <person name="Hambleton S."/>
        </authorList>
    </citation>
    <scope>NUCLEOTIDE SEQUENCE</scope>
    <source>
        <strain evidence="1">DAOMC 238032</strain>
    </source>
</reference>
<name>A0A177TZ39_9BASI</name>
<gene>
    <name evidence="1" type="ORF">A4X03_0g2913</name>
</gene>
<evidence type="ECO:0000313" key="2">
    <source>
        <dbReference type="Proteomes" id="UP000077671"/>
    </source>
</evidence>